<dbReference type="AlphaFoldDB" id="A0A917AXD9"/>
<protein>
    <submittedName>
        <fullName evidence="2">Uncharacterized protein</fullName>
    </submittedName>
</protein>
<keyword evidence="1" id="KW-1133">Transmembrane helix</keyword>
<reference evidence="2" key="1">
    <citation type="journal article" date="2014" name="Int. J. Syst. Evol. Microbiol.">
        <title>Complete genome sequence of Corynebacterium casei LMG S-19264T (=DSM 44701T), isolated from a smear-ripened cheese.</title>
        <authorList>
            <consortium name="US DOE Joint Genome Institute (JGI-PGF)"/>
            <person name="Walter F."/>
            <person name="Albersmeier A."/>
            <person name="Kalinowski J."/>
            <person name="Ruckert C."/>
        </authorList>
    </citation>
    <scope>NUCLEOTIDE SEQUENCE</scope>
    <source>
        <strain evidence="2">CGMCC 1.12153</strain>
    </source>
</reference>
<sequence>MNQMKKSIISILAGAAIVIWTTTIIIYVTTGNEISKSSNLSEAYTPSFIDRRDLNVHRVALLEEDKFKEDKEVKTIIGQHMLTEDWVTDMRMDGKVSIDTILNALEIDRSSLVKE</sequence>
<proteinExistence type="predicted"/>
<keyword evidence="3" id="KW-1185">Reference proteome</keyword>
<name>A0A917AXD9_HALAA</name>
<feature type="transmembrane region" description="Helical" evidence="1">
    <location>
        <begin position="7"/>
        <end position="28"/>
    </location>
</feature>
<dbReference type="EMBL" id="BMEL01000001">
    <property type="protein sequence ID" value="GGF06045.1"/>
    <property type="molecule type" value="Genomic_DNA"/>
</dbReference>
<evidence type="ECO:0000313" key="3">
    <source>
        <dbReference type="Proteomes" id="UP000660110"/>
    </source>
</evidence>
<gene>
    <name evidence="2" type="ORF">GCM10010954_00470</name>
</gene>
<dbReference type="Proteomes" id="UP000660110">
    <property type="component" value="Unassembled WGS sequence"/>
</dbReference>
<keyword evidence="1" id="KW-0812">Transmembrane</keyword>
<reference evidence="2" key="2">
    <citation type="submission" date="2020-09" db="EMBL/GenBank/DDBJ databases">
        <authorList>
            <person name="Sun Q."/>
            <person name="Zhou Y."/>
        </authorList>
    </citation>
    <scope>NUCLEOTIDE SEQUENCE</scope>
    <source>
        <strain evidence="2">CGMCC 1.12153</strain>
    </source>
</reference>
<accession>A0A917AXD9</accession>
<organism evidence="2 3">
    <name type="scientific">Halobacillus andaensis</name>
    <dbReference type="NCBI Taxonomy" id="1176239"/>
    <lineage>
        <taxon>Bacteria</taxon>
        <taxon>Bacillati</taxon>
        <taxon>Bacillota</taxon>
        <taxon>Bacilli</taxon>
        <taxon>Bacillales</taxon>
        <taxon>Bacillaceae</taxon>
        <taxon>Halobacillus</taxon>
    </lineage>
</organism>
<evidence type="ECO:0000256" key="1">
    <source>
        <dbReference type="SAM" id="Phobius"/>
    </source>
</evidence>
<evidence type="ECO:0000313" key="2">
    <source>
        <dbReference type="EMBL" id="GGF06045.1"/>
    </source>
</evidence>
<keyword evidence="1" id="KW-0472">Membrane</keyword>
<comment type="caution">
    <text evidence="2">The sequence shown here is derived from an EMBL/GenBank/DDBJ whole genome shotgun (WGS) entry which is preliminary data.</text>
</comment>